<name>A0ABM1Z7M2_AEDAL</name>
<dbReference type="Proteomes" id="UP000069940">
    <property type="component" value="Unassembled WGS sequence"/>
</dbReference>
<feature type="region of interest" description="Disordered" evidence="1">
    <location>
        <begin position="28"/>
        <end position="47"/>
    </location>
</feature>
<evidence type="ECO:0008006" key="4">
    <source>
        <dbReference type="Google" id="ProtNLM"/>
    </source>
</evidence>
<accession>A0ABM1Z7M2</accession>
<dbReference type="GeneID" id="134291842"/>
<evidence type="ECO:0000313" key="3">
    <source>
        <dbReference type="Proteomes" id="UP000069940"/>
    </source>
</evidence>
<reference evidence="3" key="1">
    <citation type="journal article" date="2015" name="Proc. Natl. Acad. Sci. U.S.A.">
        <title>Genome sequence of the Asian Tiger mosquito, Aedes albopictus, reveals insights into its biology, genetics, and evolution.</title>
        <authorList>
            <person name="Chen X.G."/>
            <person name="Jiang X."/>
            <person name="Gu J."/>
            <person name="Xu M."/>
            <person name="Wu Y."/>
            <person name="Deng Y."/>
            <person name="Zhang C."/>
            <person name="Bonizzoni M."/>
            <person name="Dermauw W."/>
            <person name="Vontas J."/>
            <person name="Armbruster P."/>
            <person name="Huang X."/>
            <person name="Yang Y."/>
            <person name="Zhang H."/>
            <person name="He W."/>
            <person name="Peng H."/>
            <person name="Liu Y."/>
            <person name="Wu K."/>
            <person name="Chen J."/>
            <person name="Lirakis M."/>
            <person name="Topalis P."/>
            <person name="Van Leeuwen T."/>
            <person name="Hall A.B."/>
            <person name="Jiang X."/>
            <person name="Thorpe C."/>
            <person name="Mueller R.L."/>
            <person name="Sun C."/>
            <person name="Waterhouse R.M."/>
            <person name="Yan G."/>
            <person name="Tu Z.J."/>
            <person name="Fang X."/>
            <person name="James A.A."/>
        </authorList>
    </citation>
    <scope>NUCLEOTIDE SEQUENCE [LARGE SCALE GENOMIC DNA]</scope>
    <source>
        <strain evidence="3">Foshan</strain>
    </source>
</reference>
<keyword evidence="3" id="KW-1185">Reference proteome</keyword>
<dbReference type="RefSeq" id="XP_062716101.1">
    <property type="nucleotide sequence ID" value="XM_062860117.1"/>
</dbReference>
<reference evidence="2" key="2">
    <citation type="submission" date="2025-05" db="UniProtKB">
        <authorList>
            <consortium name="EnsemblMetazoa"/>
        </authorList>
    </citation>
    <scope>IDENTIFICATION</scope>
    <source>
        <strain evidence="2">Foshan</strain>
    </source>
</reference>
<evidence type="ECO:0000313" key="2">
    <source>
        <dbReference type="EnsemblMetazoa" id="AALFPA23_015818.P23050"/>
    </source>
</evidence>
<protein>
    <recommendedName>
        <fullName evidence="4">Secreted protein</fullName>
    </recommendedName>
</protein>
<sequence length="174" mass="19355">MKTIIAGKILVHKAVVFKMVPDKHRGGLNNGCMSGRQRLKPGGPKGVNTRNMGTIYNAIQLSDNQDFNCRGNIPVSWNGRARATIPATNTSATENVKNGAGMRREWKWEFFWCPPMPPMAPMCPMGGGPMGNGPFPPPPPYFRVSDGYAKYAWWPDDADFASERPIRRSAFRSR</sequence>
<dbReference type="EnsemblMetazoa" id="AALFPA23_015818.R23050">
    <property type="protein sequence ID" value="AALFPA23_015818.P23050"/>
    <property type="gene ID" value="AALFPA23_015818"/>
</dbReference>
<organism evidence="2 3">
    <name type="scientific">Aedes albopictus</name>
    <name type="common">Asian tiger mosquito</name>
    <name type="synonym">Stegomyia albopicta</name>
    <dbReference type="NCBI Taxonomy" id="7160"/>
    <lineage>
        <taxon>Eukaryota</taxon>
        <taxon>Metazoa</taxon>
        <taxon>Ecdysozoa</taxon>
        <taxon>Arthropoda</taxon>
        <taxon>Hexapoda</taxon>
        <taxon>Insecta</taxon>
        <taxon>Pterygota</taxon>
        <taxon>Neoptera</taxon>
        <taxon>Endopterygota</taxon>
        <taxon>Diptera</taxon>
        <taxon>Nematocera</taxon>
        <taxon>Culicoidea</taxon>
        <taxon>Culicidae</taxon>
        <taxon>Culicinae</taxon>
        <taxon>Aedini</taxon>
        <taxon>Aedes</taxon>
        <taxon>Stegomyia</taxon>
    </lineage>
</organism>
<evidence type="ECO:0000256" key="1">
    <source>
        <dbReference type="SAM" id="MobiDB-lite"/>
    </source>
</evidence>
<proteinExistence type="predicted"/>